<evidence type="ECO:0000313" key="1">
    <source>
        <dbReference type="EMBL" id="MBA8848638.1"/>
    </source>
</evidence>
<protein>
    <submittedName>
        <fullName evidence="1">Uncharacterized protein</fullName>
    </submittedName>
</protein>
<dbReference type="EMBL" id="JACGWX010000006">
    <property type="protein sequence ID" value="MBA8848638.1"/>
    <property type="molecule type" value="Genomic_DNA"/>
</dbReference>
<gene>
    <name evidence="1" type="ORF">FHX53_002248</name>
</gene>
<keyword evidence="2" id="KW-1185">Reference proteome</keyword>
<dbReference type="Proteomes" id="UP000585905">
    <property type="component" value="Unassembled WGS sequence"/>
</dbReference>
<sequence length="40" mass="4399">MRWFALDEVAQLERVELVADGLRYAGLALPTDAGLPPAWS</sequence>
<dbReference type="AlphaFoldDB" id="A0A839EGD2"/>
<dbReference type="RefSeq" id="WP_281364408.1">
    <property type="nucleotide sequence ID" value="NZ_BAAAOV010000012.1"/>
</dbReference>
<comment type="caution">
    <text evidence="1">The sequence shown here is derived from an EMBL/GenBank/DDBJ whole genome shotgun (WGS) entry which is preliminary data.</text>
</comment>
<evidence type="ECO:0000313" key="2">
    <source>
        <dbReference type="Proteomes" id="UP000585905"/>
    </source>
</evidence>
<reference evidence="1 2" key="1">
    <citation type="submission" date="2020-07" db="EMBL/GenBank/DDBJ databases">
        <title>Sequencing the genomes of 1000 actinobacteria strains.</title>
        <authorList>
            <person name="Klenk H.-P."/>
        </authorList>
    </citation>
    <scope>NUCLEOTIDE SEQUENCE [LARGE SCALE GENOMIC DNA]</scope>
    <source>
        <strain evidence="1 2">DSM 19663</strain>
    </source>
</reference>
<proteinExistence type="predicted"/>
<organism evidence="1 2">
    <name type="scientific">Microcella alkalica</name>
    <dbReference type="NCBI Taxonomy" id="355930"/>
    <lineage>
        <taxon>Bacteria</taxon>
        <taxon>Bacillati</taxon>
        <taxon>Actinomycetota</taxon>
        <taxon>Actinomycetes</taxon>
        <taxon>Micrococcales</taxon>
        <taxon>Microbacteriaceae</taxon>
        <taxon>Microcella</taxon>
    </lineage>
</organism>
<name>A0A839EGD2_9MICO</name>
<accession>A0A839EGD2</accession>